<name>A0A6N8SGD4_9HYPH</name>
<keyword evidence="3" id="KW-1185">Reference proteome</keyword>
<dbReference type="Proteomes" id="UP000435802">
    <property type="component" value="Unassembled WGS sequence"/>
</dbReference>
<feature type="domain" description="Calcineurin-like phosphoesterase" evidence="1">
    <location>
        <begin position="6"/>
        <end position="177"/>
    </location>
</feature>
<dbReference type="InterPro" id="IPR029052">
    <property type="entry name" value="Metallo-depent_PP-like"/>
</dbReference>
<proteinExistence type="predicted"/>
<dbReference type="GO" id="GO:0110154">
    <property type="term" value="P:RNA decapping"/>
    <property type="evidence" value="ECO:0007669"/>
    <property type="project" value="TreeGrafter"/>
</dbReference>
<evidence type="ECO:0000259" key="1">
    <source>
        <dbReference type="Pfam" id="PF00149"/>
    </source>
</evidence>
<comment type="caution">
    <text evidence="2">The sequence shown here is derived from an EMBL/GenBank/DDBJ whole genome shotgun (WGS) entry which is preliminary data.</text>
</comment>
<dbReference type="GO" id="GO:0005737">
    <property type="term" value="C:cytoplasm"/>
    <property type="evidence" value="ECO:0007669"/>
    <property type="project" value="TreeGrafter"/>
</dbReference>
<dbReference type="Gene3D" id="3.60.21.10">
    <property type="match status" value="1"/>
</dbReference>
<dbReference type="GO" id="GO:0016791">
    <property type="term" value="F:phosphatase activity"/>
    <property type="evidence" value="ECO:0007669"/>
    <property type="project" value="TreeGrafter"/>
</dbReference>
<dbReference type="Pfam" id="PF00149">
    <property type="entry name" value="Metallophos"/>
    <property type="match status" value="1"/>
</dbReference>
<evidence type="ECO:0000313" key="2">
    <source>
        <dbReference type="EMBL" id="MXN48115.1"/>
    </source>
</evidence>
<dbReference type="CDD" id="cd00144">
    <property type="entry name" value="MPP_PPP_family"/>
    <property type="match status" value="1"/>
</dbReference>
<dbReference type="PANTHER" id="PTHR42850:SF4">
    <property type="entry name" value="ZINC-DEPENDENT ENDOPOLYPHOSPHATASE"/>
    <property type="match status" value="1"/>
</dbReference>
<dbReference type="PANTHER" id="PTHR42850">
    <property type="entry name" value="METALLOPHOSPHOESTERASE"/>
    <property type="match status" value="1"/>
</dbReference>
<sequence length="217" mass="23727">MAYTFAVGDIHGCIDPMNRLLARIEAYAASGTVVFLGDYIDRGPDSRAVLDRLMAGPSAAFCWICLMGNHEDMMCGAYEGRSERDWWLDNGGLETEISFDGRVPAACLDWAAKLPLLHADEHRLFVHAGVSPAFPLERQSRRDLLWLRFKSDQSEDYWGRHLVHGHTPSKSNPITVGNRTNIDGACVFGGKLVCAVFDDAIAGGPVDFIEVAAAGDA</sequence>
<dbReference type="InterPro" id="IPR050126">
    <property type="entry name" value="Ap4A_hydrolase"/>
</dbReference>
<dbReference type="EMBL" id="WUMK01000009">
    <property type="protein sequence ID" value="MXN48115.1"/>
    <property type="molecule type" value="Genomic_DNA"/>
</dbReference>
<dbReference type="InterPro" id="IPR004843">
    <property type="entry name" value="Calcineurin-like_PHP"/>
</dbReference>
<accession>A0A6N8SGD4</accession>
<dbReference type="GO" id="GO:0008803">
    <property type="term" value="F:bis(5'-nucleosyl)-tetraphosphatase (symmetrical) activity"/>
    <property type="evidence" value="ECO:0007669"/>
    <property type="project" value="TreeGrafter"/>
</dbReference>
<dbReference type="AlphaFoldDB" id="A0A6N8SGD4"/>
<reference evidence="2 3" key="1">
    <citation type="submission" date="2019-12" db="EMBL/GenBank/DDBJ databases">
        <title>Shinella kummerowiae sp. nov., a symbiotic bacterium isolated from root nodules of the herbal legume Kummerowia stipulacea.</title>
        <authorList>
            <person name="Gao J."/>
        </authorList>
    </citation>
    <scope>NUCLEOTIDE SEQUENCE [LARGE SCALE GENOMIC DNA]</scope>
    <source>
        <strain evidence="2 3">CCBAU 25048</strain>
    </source>
</reference>
<dbReference type="SUPFAM" id="SSF56300">
    <property type="entry name" value="Metallo-dependent phosphatases"/>
    <property type="match status" value="1"/>
</dbReference>
<dbReference type="OrthoDB" id="9807890at2"/>
<organism evidence="2 3">
    <name type="scientific">Shinella kummerowiae</name>
    <dbReference type="NCBI Taxonomy" id="417745"/>
    <lineage>
        <taxon>Bacteria</taxon>
        <taxon>Pseudomonadati</taxon>
        <taxon>Pseudomonadota</taxon>
        <taxon>Alphaproteobacteria</taxon>
        <taxon>Hyphomicrobiales</taxon>
        <taxon>Rhizobiaceae</taxon>
        <taxon>Shinella</taxon>
    </lineage>
</organism>
<dbReference type="RefSeq" id="WP_160861609.1">
    <property type="nucleotide sequence ID" value="NZ_JAODWE010000001.1"/>
</dbReference>
<gene>
    <name evidence="2" type="ORF">GR138_23170</name>
</gene>
<protein>
    <submittedName>
        <fullName evidence="2">Serine/threonine protein phosphatase</fullName>
    </submittedName>
</protein>
<evidence type="ECO:0000313" key="3">
    <source>
        <dbReference type="Proteomes" id="UP000435802"/>
    </source>
</evidence>